<evidence type="ECO:0000313" key="1">
    <source>
        <dbReference type="EMBL" id="ODA66851.1"/>
    </source>
</evidence>
<accession>A0A1E2RXA2</accession>
<evidence type="ECO:0000313" key="2">
    <source>
        <dbReference type="Proteomes" id="UP000095087"/>
    </source>
</evidence>
<dbReference type="EMBL" id="MASI01000005">
    <property type="protein sequence ID" value="ODA66851.1"/>
    <property type="molecule type" value="Genomic_DNA"/>
</dbReference>
<comment type="caution">
    <text evidence="1">The sequence shown here is derived from an EMBL/GenBank/DDBJ whole genome shotgun (WGS) entry which is preliminary data.</text>
</comment>
<dbReference type="Proteomes" id="UP000095087">
    <property type="component" value="Unassembled WGS sequence"/>
</dbReference>
<proteinExistence type="predicted"/>
<gene>
    <name evidence="1" type="ORF">A7A08_02148</name>
</gene>
<sequence>MISLAQRVIHALVEMDRGDVEFALQDAAIAVDVSAKRMFPDLHPRNGSRYKRFLEEYFWVIELMAFGGIDIQKSSFASIPIPNVSKPTLADVIYHLVRCNIIHEGGLPENIYLRPDHTIHFAKGVLGLPTQLVFALLSAVVFSRVNANEQSQGEAFLSYEDTKFLIADSWGREELLKPLFEKHVKCRVILSDTSFKDV</sequence>
<protein>
    <submittedName>
        <fullName evidence="1">Uncharacterized protein</fullName>
    </submittedName>
</protein>
<dbReference type="RefSeq" id="WP_069095391.1">
    <property type="nucleotide sequence ID" value="NZ_MASI01000005.1"/>
</dbReference>
<keyword evidence="2" id="KW-1185">Reference proteome</keyword>
<dbReference type="AlphaFoldDB" id="A0A1E2RXA2"/>
<reference evidence="1 2" key="1">
    <citation type="submission" date="2016-07" db="EMBL/GenBank/DDBJ databases">
        <title>Draft genome sequence of Methyloligella halotolerans C2T (VKM B-2706T=CCUG 61687T=DSM 25045T), a halotolerant polyhydroxybutyrate accumulating methylotroph.</title>
        <authorList>
            <person name="Vasilenko O.V."/>
            <person name="Doronina N.V."/>
            <person name="Poroshina M.N."/>
            <person name="Tarlachkov S.V."/>
            <person name="Trotsenko Y.A."/>
        </authorList>
    </citation>
    <scope>NUCLEOTIDE SEQUENCE [LARGE SCALE GENOMIC DNA]</scope>
    <source>
        <strain evidence="1 2">VKM B-2706</strain>
    </source>
</reference>
<dbReference type="OrthoDB" id="7846766at2"/>
<organism evidence="1 2">
    <name type="scientific">Methyloligella halotolerans</name>
    <dbReference type="NCBI Taxonomy" id="1177755"/>
    <lineage>
        <taxon>Bacteria</taxon>
        <taxon>Pseudomonadati</taxon>
        <taxon>Pseudomonadota</taxon>
        <taxon>Alphaproteobacteria</taxon>
        <taxon>Hyphomicrobiales</taxon>
        <taxon>Hyphomicrobiaceae</taxon>
        <taxon>Methyloligella</taxon>
    </lineage>
</organism>
<name>A0A1E2RXA2_9HYPH</name>